<dbReference type="GO" id="GO:0016491">
    <property type="term" value="F:oxidoreductase activity"/>
    <property type="evidence" value="ECO:0007669"/>
    <property type="project" value="UniProtKB-KW"/>
</dbReference>
<dbReference type="InterPro" id="IPR017941">
    <property type="entry name" value="Rieske_2Fe-2S"/>
</dbReference>
<feature type="domain" description="Rieske" evidence="6">
    <location>
        <begin position="36"/>
        <end position="139"/>
    </location>
</feature>
<gene>
    <name evidence="7" type="ORF">WT26_25255</name>
</gene>
<dbReference type="Pfam" id="PF19112">
    <property type="entry name" value="VanA_C"/>
    <property type="match status" value="1"/>
</dbReference>
<reference evidence="7 8" key="1">
    <citation type="submission" date="2015-12" db="EMBL/GenBank/DDBJ databases">
        <title>Diversity of Burkholderia near neighbor genomes.</title>
        <authorList>
            <person name="Sahl J."/>
            <person name="Wagner D."/>
            <person name="Keim P."/>
        </authorList>
    </citation>
    <scope>NUCLEOTIDE SEQUENCE [LARGE SCALE GENOMIC DNA]</scope>
    <source>
        <strain evidence="7 8">MSMB1184WGS</strain>
    </source>
</reference>
<organism evidence="7 8">
    <name type="scientific">Burkholderia cepacia</name>
    <name type="common">Pseudomonas cepacia</name>
    <dbReference type="NCBI Taxonomy" id="292"/>
    <lineage>
        <taxon>Bacteria</taxon>
        <taxon>Pseudomonadati</taxon>
        <taxon>Pseudomonadota</taxon>
        <taxon>Betaproteobacteria</taxon>
        <taxon>Burkholderiales</taxon>
        <taxon>Burkholderiaceae</taxon>
        <taxon>Burkholderia</taxon>
        <taxon>Burkholderia cepacia complex</taxon>
    </lineage>
</organism>
<evidence type="ECO:0000259" key="6">
    <source>
        <dbReference type="PROSITE" id="PS51296"/>
    </source>
</evidence>
<dbReference type="CDD" id="cd08878">
    <property type="entry name" value="RHO_alpha_C_DMO-like"/>
    <property type="match status" value="1"/>
</dbReference>
<proteinExistence type="predicted"/>
<dbReference type="SUPFAM" id="SSF50022">
    <property type="entry name" value="ISP domain"/>
    <property type="match status" value="1"/>
</dbReference>
<name>A0A1B4PZ93_BURCE</name>
<evidence type="ECO:0000256" key="3">
    <source>
        <dbReference type="ARBA" id="ARBA00023002"/>
    </source>
</evidence>
<keyword evidence="5" id="KW-0411">Iron-sulfur</keyword>
<keyword evidence="4" id="KW-0408">Iron</keyword>
<dbReference type="GO" id="GO:0005737">
    <property type="term" value="C:cytoplasm"/>
    <property type="evidence" value="ECO:0007669"/>
    <property type="project" value="TreeGrafter"/>
</dbReference>
<dbReference type="PANTHER" id="PTHR21266:SF19">
    <property type="entry name" value="CHLOROPHYLLIDE A OXYGENASE, CHLOROPLASTIC"/>
    <property type="match status" value="1"/>
</dbReference>
<evidence type="ECO:0000256" key="2">
    <source>
        <dbReference type="ARBA" id="ARBA00022723"/>
    </source>
</evidence>
<evidence type="ECO:0000256" key="4">
    <source>
        <dbReference type="ARBA" id="ARBA00023004"/>
    </source>
</evidence>
<dbReference type="Pfam" id="PF00355">
    <property type="entry name" value="Rieske"/>
    <property type="match status" value="1"/>
</dbReference>
<evidence type="ECO:0000313" key="8">
    <source>
        <dbReference type="Proteomes" id="UP000094776"/>
    </source>
</evidence>
<dbReference type="InterPro" id="IPR044043">
    <property type="entry name" value="VanA_C_cat"/>
</dbReference>
<dbReference type="GO" id="GO:0051537">
    <property type="term" value="F:2 iron, 2 sulfur cluster binding"/>
    <property type="evidence" value="ECO:0007669"/>
    <property type="project" value="UniProtKB-KW"/>
</dbReference>
<dbReference type="SUPFAM" id="SSF55961">
    <property type="entry name" value="Bet v1-like"/>
    <property type="match status" value="1"/>
</dbReference>
<dbReference type="GO" id="GO:0046872">
    <property type="term" value="F:metal ion binding"/>
    <property type="evidence" value="ECO:0007669"/>
    <property type="project" value="UniProtKB-KW"/>
</dbReference>
<evidence type="ECO:0000256" key="1">
    <source>
        <dbReference type="ARBA" id="ARBA00022714"/>
    </source>
</evidence>
<dbReference type="Proteomes" id="UP000094776">
    <property type="component" value="Chromosome 2"/>
</dbReference>
<dbReference type="Gene3D" id="2.102.10.10">
    <property type="entry name" value="Rieske [2Fe-2S] iron-sulphur domain"/>
    <property type="match status" value="1"/>
</dbReference>
<keyword evidence="2" id="KW-0479">Metal-binding</keyword>
<dbReference type="PANTHER" id="PTHR21266">
    <property type="entry name" value="IRON-SULFUR DOMAIN CONTAINING PROTEIN"/>
    <property type="match status" value="1"/>
</dbReference>
<dbReference type="EMBL" id="CP013444">
    <property type="protein sequence ID" value="AOK19251.1"/>
    <property type="molecule type" value="Genomic_DNA"/>
</dbReference>
<evidence type="ECO:0000313" key="7">
    <source>
        <dbReference type="EMBL" id="AOK19251.1"/>
    </source>
</evidence>
<keyword evidence="1" id="KW-0001">2Fe-2S</keyword>
<evidence type="ECO:0000256" key="5">
    <source>
        <dbReference type="ARBA" id="ARBA00023014"/>
    </source>
</evidence>
<keyword evidence="3" id="KW-0560">Oxidoreductase</keyword>
<dbReference type="RefSeq" id="WP_080485729.1">
    <property type="nucleotide sequence ID" value="NZ_CP013444.1"/>
</dbReference>
<dbReference type="InterPro" id="IPR036922">
    <property type="entry name" value="Rieske_2Fe-2S_sf"/>
</dbReference>
<sequence>MSEAPTTVIPVAVAKPLQRAPAAVAATDRFIRNTWYVAMWASDLPPGKLVSRTILNEPVLLFRKEDGSVAAIVDRCSHRFAPLSMGKLLPGDRVQCIYHGLEFGPDGACVKNPHGNCMIPAAAHLRSYPVEERHSLIWIWMGTKTADPATIPDYSCLDNRPVLHVTQPGYLKVHANYELVVDNLLDLSHTSYVHAGILGTSDTVEAEISVTQQGDVVSVSRPSKNADTPGILKMMSPSGFEKGDQCSTISWYAPSNLILEFGVSKPGQPKEKGTGYYAIHLLTPETERTTHYHYTAARWNVLTEGDEKNAQIRDRIFEMRTFAFAHQDVPVIEAQQQLMDQAREPLTPTLLAIDAGPARYRRILERLLNEDQKAD</sequence>
<dbReference type="AlphaFoldDB" id="A0A1B4PZ93"/>
<dbReference type="PROSITE" id="PS51296">
    <property type="entry name" value="RIESKE"/>
    <property type="match status" value="1"/>
</dbReference>
<protein>
    <recommendedName>
        <fullName evidence="6">Rieske domain-containing protein</fullName>
    </recommendedName>
</protein>
<accession>A0A1B4PZ93</accession>
<dbReference type="Gene3D" id="3.90.380.10">
    <property type="entry name" value="Naphthalene 1,2-dioxygenase Alpha Subunit, Chain A, domain 1"/>
    <property type="match status" value="1"/>
</dbReference>
<dbReference type="InterPro" id="IPR050584">
    <property type="entry name" value="Cholesterol_7-desaturase"/>
</dbReference>